<proteinExistence type="predicted"/>
<gene>
    <name evidence="1" type="ORF">KFK09_004307</name>
</gene>
<sequence length="76" mass="8453">MPRAETSVLNKTSSSPKEEACPLRSIAAAARSTRMKPAICFVSLLCPSKIADKRPIDLNRSIKFLFRNLDSNWSKS</sequence>
<evidence type="ECO:0000313" key="1">
    <source>
        <dbReference type="EMBL" id="KAI0524917.1"/>
    </source>
</evidence>
<name>A0A8T3C5E1_DENNO</name>
<evidence type="ECO:0000313" key="2">
    <source>
        <dbReference type="Proteomes" id="UP000829196"/>
    </source>
</evidence>
<organism evidence="1 2">
    <name type="scientific">Dendrobium nobile</name>
    <name type="common">Orchid</name>
    <dbReference type="NCBI Taxonomy" id="94219"/>
    <lineage>
        <taxon>Eukaryota</taxon>
        <taxon>Viridiplantae</taxon>
        <taxon>Streptophyta</taxon>
        <taxon>Embryophyta</taxon>
        <taxon>Tracheophyta</taxon>
        <taxon>Spermatophyta</taxon>
        <taxon>Magnoliopsida</taxon>
        <taxon>Liliopsida</taxon>
        <taxon>Asparagales</taxon>
        <taxon>Orchidaceae</taxon>
        <taxon>Epidendroideae</taxon>
        <taxon>Malaxideae</taxon>
        <taxon>Dendrobiinae</taxon>
        <taxon>Dendrobium</taxon>
    </lineage>
</organism>
<dbReference type="Proteomes" id="UP000829196">
    <property type="component" value="Unassembled WGS sequence"/>
</dbReference>
<reference evidence="1" key="1">
    <citation type="journal article" date="2022" name="Front. Genet.">
        <title>Chromosome-Scale Assembly of the Dendrobium nobile Genome Provides Insights Into the Molecular Mechanism of the Biosynthesis of the Medicinal Active Ingredient of Dendrobium.</title>
        <authorList>
            <person name="Xu Q."/>
            <person name="Niu S.-C."/>
            <person name="Li K.-L."/>
            <person name="Zheng P.-J."/>
            <person name="Zhang X.-J."/>
            <person name="Jia Y."/>
            <person name="Liu Y."/>
            <person name="Niu Y.-X."/>
            <person name="Yu L.-H."/>
            <person name="Chen D.-F."/>
            <person name="Zhang G.-Q."/>
        </authorList>
    </citation>
    <scope>NUCLEOTIDE SEQUENCE</scope>
    <source>
        <tissue evidence="1">Leaf</tissue>
    </source>
</reference>
<accession>A0A8T3C5E1</accession>
<dbReference type="EMBL" id="JAGYWB010000004">
    <property type="protein sequence ID" value="KAI0524917.1"/>
    <property type="molecule type" value="Genomic_DNA"/>
</dbReference>
<protein>
    <submittedName>
        <fullName evidence="1">Uncharacterized protein</fullName>
    </submittedName>
</protein>
<comment type="caution">
    <text evidence="1">The sequence shown here is derived from an EMBL/GenBank/DDBJ whole genome shotgun (WGS) entry which is preliminary data.</text>
</comment>
<keyword evidence="2" id="KW-1185">Reference proteome</keyword>
<dbReference type="AlphaFoldDB" id="A0A8T3C5E1"/>